<dbReference type="CDD" id="cd02883">
    <property type="entry name" value="NUDIX_Hydrolase"/>
    <property type="match status" value="1"/>
</dbReference>
<sequence length="195" mass="22144">MDLLDSARGDVFNWANTTLHEDYDKITVGAAIIRVENDSKSILLLKRNANERYFPGVFEIPGGQMEYGEKVCNAVSREVAEETGMTVMAIVSAMPWMKYTTNKQRNETQWVRRTLQLSYIVVVEDETTCTVNEDEHSEFVWANEAALQELPMTDEMRLLVFAALRPETMSNDPAPISSSSGETLYNDLGERIIYM</sequence>
<comment type="caution">
    <text evidence="3">The sequence shown here is derived from an EMBL/GenBank/DDBJ whole genome shotgun (WGS) entry which is preliminary data.</text>
</comment>
<accession>A0A9P9ABK6</accession>
<dbReference type="PROSITE" id="PS00893">
    <property type="entry name" value="NUDIX_BOX"/>
    <property type="match status" value="1"/>
</dbReference>
<name>A0A9P9ABK6_9PEZI</name>
<dbReference type="PROSITE" id="PS51462">
    <property type="entry name" value="NUDIX"/>
    <property type="match status" value="1"/>
</dbReference>
<gene>
    <name evidence="3" type="ORF">F5X68DRAFT_191548</name>
</gene>
<dbReference type="EMBL" id="JAGSXJ010000014">
    <property type="protein sequence ID" value="KAH6685756.1"/>
    <property type="molecule type" value="Genomic_DNA"/>
</dbReference>
<keyword evidence="1 3" id="KW-0378">Hydrolase</keyword>
<keyword evidence="4" id="KW-1185">Reference proteome</keyword>
<organism evidence="3 4">
    <name type="scientific">Plectosphaerella plurivora</name>
    <dbReference type="NCBI Taxonomy" id="936078"/>
    <lineage>
        <taxon>Eukaryota</taxon>
        <taxon>Fungi</taxon>
        <taxon>Dikarya</taxon>
        <taxon>Ascomycota</taxon>
        <taxon>Pezizomycotina</taxon>
        <taxon>Sordariomycetes</taxon>
        <taxon>Hypocreomycetidae</taxon>
        <taxon>Glomerellales</taxon>
        <taxon>Plectosphaerellaceae</taxon>
        <taxon>Plectosphaerella</taxon>
    </lineage>
</organism>
<reference evidence="3" key="1">
    <citation type="journal article" date="2021" name="Nat. Commun.">
        <title>Genetic determinants of endophytism in the Arabidopsis root mycobiome.</title>
        <authorList>
            <person name="Mesny F."/>
            <person name="Miyauchi S."/>
            <person name="Thiergart T."/>
            <person name="Pickel B."/>
            <person name="Atanasova L."/>
            <person name="Karlsson M."/>
            <person name="Huettel B."/>
            <person name="Barry K.W."/>
            <person name="Haridas S."/>
            <person name="Chen C."/>
            <person name="Bauer D."/>
            <person name="Andreopoulos W."/>
            <person name="Pangilinan J."/>
            <person name="LaButti K."/>
            <person name="Riley R."/>
            <person name="Lipzen A."/>
            <person name="Clum A."/>
            <person name="Drula E."/>
            <person name="Henrissat B."/>
            <person name="Kohler A."/>
            <person name="Grigoriev I.V."/>
            <person name="Martin F.M."/>
            <person name="Hacquard S."/>
        </authorList>
    </citation>
    <scope>NUCLEOTIDE SEQUENCE</scope>
    <source>
        <strain evidence="3">MPI-SDFR-AT-0117</strain>
    </source>
</reference>
<evidence type="ECO:0000313" key="4">
    <source>
        <dbReference type="Proteomes" id="UP000770015"/>
    </source>
</evidence>
<dbReference type="Gene3D" id="3.90.79.10">
    <property type="entry name" value="Nucleoside Triphosphate Pyrophosphohydrolase"/>
    <property type="match status" value="1"/>
</dbReference>
<evidence type="ECO:0000259" key="2">
    <source>
        <dbReference type="PROSITE" id="PS51462"/>
    </source>
</evidence>
<evidence type="ECO:0000256" key="1">
    <source>
        <dbReference type="ARBA" id="ARBA00022801"/>
    </source>
</evidence>
<protein>
    <submittedName>
        <fullName evidence="3">NUDIX hydrolase domain-like protein</fullName>
    </submittedName>
</protein>
<dbReference type="InterPro" id="IPR020084">
    <property type="entry name" value="NUDIX_hydrolase_CS"/>
</dbReference>
<dbReference type="Proteomes" id="UP000770015">
    <property type="component" value="Unassembled WGS sequence"/>
</dbReference>
<dbReference type="SUPFAM" id="SSF55811">
    <property type="entry name" value="Nudix"/>
    <property type="match status" value="1"/>
</dbReference>
<dbReference type="GO" id="GO:0016787">
    <property type="term" value="F:hydrolase activity"/>
    <property type="evidence" value="ECO:0007669"/>
    <property type="project" value="UniProtKB-KW"/>
</dbReference>
<dbReference type="PANTHER" id="PTHR43736:SF1">
    <property type="entry name" value="DIHYDRONEOPTERIN TRIPHOSPHATE DIPHOSPHATASE"/>
    <property type="match status" value="1"/>
</dbReference>
<dbReference type="AlphaFoldDB" id="A0A9P9ABK6"/>
<feature type="domain" description="Nudix hydrolase" evidence="2">
    <location>
        <begin position="23"/>
        <end position="164"/>
    </location>
</feature>
<dbReference type="PANTHER" id="PTHR43736">
    <property type="entry name" value="ADP-RIBOSE PYROPHOSPHATASE"/>
    <property type="match status" value="1"/>
</dbReference>
<dbReference type="Pfam" id="PF00293">
    <property type="entry name" value="NUDIX"/>
    <property type="match status" value="1"/>
</dbReference>
<proteinExistence type="predicted"/>
<dbReference type="InterPro" id="IPR015797">
    <property type="entry name" value="NUDIX_hydrolase-like_dom_sf"/>
</dbReference>
<dbReference type="OrthoDB" id="276276at2759"/>
<dbReference type="InterPro" id="IPR000086">
    <property type="entry name" value="NUDIX_hydrolase_dom"/>
</dbReference>
<evidence type="ECO:0000313" key="3">
    <source>
        <dbReference type="EMBL" id="KAH6685756.1"/>
    </source>
</evidence>